<proteinExistence type="predicted"/>
<sequence>MSTNTLDNCLPSRLLSPKTPSPKKSFRKHNQDEDDEAPKKYLSTLNAGLDVTDGLPNYSFYGLGDTPGSTCQSDLEDQPVVSKMPEKNDHSSEVPRHKTTIGLNRAYPRSRRDLEAEITVRREIAIEATREAAAYKDQLRTAWLDLAAARQEAQSTKKAVKNLVRSVKNSKRRSAYLTLVVEGLEEQLRTYVRQEHNTAIMLVEERHWSQQLKAALTSHGINVPVYIPPQPLQSDNPIAIV</sequence>
<gene>
    <name evidence="3" type="ORF">JR316_003212</name>
    <name evidence="2" type="ORF">JR316_013130</name>
</gene>
<organism evidence="3">
    <name type="scientific">Psilocybe cubensis</name>
    <name type="common">Psychedelic mushroom</name>
    <name type="synonym">Stropharia cubensis</name>
    <dbReference type="NCBI Taxonomy" id="181762"/>
    <lineage>
        <taxon>Eukaryota</taxon>
        <taxon>Fungi</taxon>
        <taxon>Dikarya</taxon>
        <taxon>Basidiomycota</taxon>
        <taxon>Agaricomycotina</taxon>
        <taxon>Agaricomycetes</taxon>
        <taxon>Agaricomycetidae</taxon>
        <taxon>Agaricales</taxon>
        <taxon>Agaricineae</taxon>
        <taxon>Strophariaceae</taxon>
        <taxon>Psilocybe</taxon>
    </lineage>
</organism>
<dbReference type="AlphaFoldDB" id="A0A8H7Y4I3"/>
<protein>
    <submittedName>
        <fullName evidence="3">Uncharacterized protein</fullName>
    </submittedName>
</protein>
<accession>A0A8H7Y4I3</accession>
<reference evidence="3" key="1">
    <citation type="submission" date="2021-02" db="EMBL/GenBank/DDBJ databases">
        <title>Psilocybe cubensis genome.</title>
        <authorList>
            <person name="Mckernan K.J."/>
            <person name="Crawford S."/>
            <person name="Trippe A."/>
            <person name="Kane L.T."/>
            <person name="Mclaughlin S."/>
        </authorList>
    </citation>
    <scope>NUCLEOTIDE SEQUENCE [LARGE SCALE GENOMIC DNA]</scope>
    <source>
        <strain evidence="3">MGC-MH-2018</strain>
    </source>
</reference>
<evidence type="ECO:0000313" key="3">
    <source>
        <dbReference type="EMBL" id="KAG5171129.1"/>
    </source>
</evidence>
<dbReference type="EMBL" id="JAFIQS010000022">
    <property type="protein sequence ID" value="KAG5161996.1"/>
    <property type="molecule type" value="Genomic_DNA"/>
</dbReference>
<dbReference type="EMBL" id="JAFIQS010000003">
    <property type="protein sequence ID" value="KAG5171129.1"/>
    <property type="molecule type" value="Genomic_DNA"/>
</dbReference>
<name>A0A8H7Y4I3_PSICU</name>
<evidence type="ECO:0000256" key="1">
    <source>
        <dbReference type="SAM" id="MobiDB-lite"/>
    </source>
</evidence>
<feature type="region of interest" description="Disordered" evidence="1">
    <location>
        <begin position="1"/>
        <end position="40"/>
    </location>
</feature>
<evidence type="ECO:0000313" key="2">
    <source>
        <dbReference type="EMBL" id="KAG5161996.1"/>
    </source>
</evidence>
<comment type="caution">
    <text evidence="3">The sequence shown here is derived from an EMBL/GenBank/DDBJ whole genome shotgun (WGS) entry which is preliminary data.</text>
</comment>